<protein>
    <submittedName>
        <fullName evidence="3">Uncharacterized protein</fullName>
    </submittedName>
</protein>
<accession>A0A8J2JZ37</accession>
<comment type="caution">
    <text evidence="3">The sequence shown here is derived from an EMBL/GenBank/DDBJ whole genome shotgun (WGS) entry which is preliminary data.</text>
</comment>
<feature type="transmembrane region" description="Helical" evidence="2">
    <location>
        <begin position="84"/>
        <end position="110"/>
    </location>
</feature>
<dbReference type="PANTHER" id="PTHR10974">
    <property type="entry name" value="FI08016P-RELATED"/>
    <property type="match status" value="1"/>
</dbReference>
<dbReference type="PANTHER" id="PTHR10974:SF6">
    <property type="entry name" value="PROTEIN CBG19234"/>
    <property type="match status" value="1"/>
</dbReference>
<evidence type="ECO:0000313" key="3">
    <source>
        <dbReference type="EMBL" id="CAG7724635.1"/>
    </source>
</evidence>
<feature type="transmembrane region" description="Helical" evidence="2">
    <location>
        <begin position="631"/>
        <end position="657"/>
    </location>
</feature>
<keyword evidence="4" id="KW-1185">Reference proteome</keyword>
<keyword evidence="2" id="KW-0472">Membrane</keyword>
<evidence type="ECO:0000313" key="4">
    <source>
        <dbReference type="Proteomes" id="UP000708208"/>
    </source>
</evidence>
<feature type="region of interest" description="Disordered" evidence="1">
    <location>
        <begin position="22"/>
        <end position="60"/>
    </location>
</feature>
<evidence type="ECO:0000256" key="2">
    <source>
        <dbReference type="SAM" id="Phobius"/>
    </source>
</evidence>
<feature type="compositionally biased region" description="Low complexity" evidence="1">
    <location>
        <begin position="26"/>
        <end position="54"/>
    </location>
</feature>
<dbReference type="InterPro" id="IPR004245">
    <property type="entry name" value="DUF229"/>
</dbReference>
<name>A0A8J2JZ37_9HEXA</name>
<dbReference type="EMBL" id="CAJVCH010112083">
    <property type="protein sequence ID" value="CAG7724635.1"/>
    <property type="molecule type" value="Genomic_DNA"/>
</dbReference>
<sequence length="658" mass="74902">MSNQGIPKVPEEIYTDFDLESDFTPRTFSTSSTRRTGSIRSSANSRPSSSMRNSATERSDSDVASFSTSYKTSTMSPFHIYARLVPVFITFTTVLLFFGFVCFFAFHAIFTSIAPVSERAPSIANKPYGNLGNTHLHKPIPQYDSIREPEAYNSFQDENLFRLQKLLQEPELEDIIHDQEISENNETIIPPTNDHLAEDPASADAYLDLVQNFSFIKDYDEAIKKENLLSESKCHIPILSAESLLKNRTKIQPCESGDTNYGIEDTKECCYQVIQSNFDADLQNELWKTLVCTPFDPDDKESEVVLSNFEFTRIKCRKSPLHQNKDVVKTELWARISLKSPIVRTKIQHWVDQPTSIRKPMNIIILGLDGISRQLFHDSFIKTRKMLKKLNFFNLKGYHIVGQKTLDNLVPLLMDFSEKNYVTMYSEDIPDTFNFGNQKGFKESPTDYYLRPILLEKLHYDGNSHCFGNQTTTEFILNYGWPNVVLTPFDIHHTLKAVLAESTLNTTAQLGPVNPNRMNLFTTVFLNRTCKDAGIDINWCSCNTTVMDQAGFVKSKEYALVQKNNLIPSVMIKLNEMVSKQRDSLLITRSSTPTTCPELSFEKLLYLGFDSTEDKNPEQRDTLILGIQNSFFAFLLLGLCIVFTSFTSALLLCVSIVN</sequence>
<gene>
    <name evidence="3" type="ORF">AFUS01_LOCUS13644</name>
</gene>
<reference evidence="3" key="1">
    <citation type="submission" date="2021-06" db="EMBL/GenBank/DDBJ databases">
        <authorList>
            <person name="Hodson N. C."/>
            <person name="Mongue J. A."/>
            <person name="Jaron S. K."/>
        </authorList>
    </citation>
    <scope>NUCLEOTIDE SEQUENCE</scope>
</reference>
<proteinExistence type="predicted"/>
<dbReference type="GO" id="GO:0005615">
    <property type="term" value="C:extracellular space"/>
    <property type="evidence" value="ECO:0007669"/>
    <property type="project" value="TreeGrafter"/>
</dbReference>
<keyword evidence="2" id="KW-1133">Transmembrane helix</keyword>
<organism evidence="3 4">
    <name type="scientific">Allacma fusca</name>
    <dbReference type="NCBI Taxonomy" id="39272"/>
    <lineage>
        <taxon>Eukaryota</taxon>
        <taxon>Metazoa</taxon>
        <taxon>Ecdysozoa</taxon>
        <taxon>Arthropoda</taxon>
        <taxon>Hexapoda</taxon>
        <taxon>Collembola</taxon>
        <taxon>Symphypleona</taxon>
        <taxon>Sminthuridae</taxon>
        <taxon>Allacma</taxon>
    </lineage>
</organism>
<evidence type="ECO:0000256" key="1">
    <source>
        <dbReference type="SAM" id="MobiDB-lite"/>
    </source>
</evidence>
<dbReference type="Proteomes" id="UP000708208">
    <property type="component" value="Unassembled WGS sequence"/>
</dbReference>
<dbReference type="AlphaFoldDB" id="A0A8J2JZ37"/>
<dbReference type="Pfam" id="PF02995">
    <property type="entry name" value="DUF229"/>
    <property type="match status" value="3"/>
</dbReference>
<dbReference type="OrthoDB" id="413313at2759"/>
<keyword evidence="2" id="KW-0812">Transmembrane</keyword>